<dbReference type="InterPro" id="IPR032675">
    <property type="entry name" value="LRR_dom_sf"/>
</dbReference>
<dbReference type="EMBL" id="KQ086399">
    <property type="protein sequence ID" value="KLO04941.1"/>
    <property type="molecule type" value="Genomic_DNA"/>
</dbReference>
<sequence length="442" mass="50377">MMTVDDLPNEILCDIFSLAIQRSRAAPQIFKSGDDFRDCAALIEISRVCRRWREAALADSLIWSSFCIILDKPTAESLRQATRYASICFGRSRDTPLTFFVSISELDDLRISHPLMLELVAHEERWSRIAISITRAPDALRSLKAAEEIDRQFAVCVKNAGRRLLREFHFNLASWFTYSMNDPLPSLETLKIADYKLNERLHTLPMWLPLAQNLVELDITNDKAVFSFFCLSQMKRRKGVPAENHVFLLPKLKTLRAPPDFFSRLTCPALERYTMGYLPLSQTPLNCFQGFIERSVPPLHTLDVKNAYITLADFETARGYFIPEITTLTATPSIFIFFETLTEKSPEGDFPLLLPSLETLQLFKCNGELIPFISSLTTSRWGVASPGRSLKSVKLTQWSGSIPKFLSIKPSSRIQLKKVNLKWREIAQCVKEGLQLSIERDA</sequence>
<dbReference type="InterPro" id="IPR001810">
    <property type="entry name" value="F-box_dom"/>
</dbReference>
<evidence type="ECO:0000313" key="2">
    <source>
        <dbReference type="EMBL" id="KLO04941.1"/>
    </source>
</evidence>
<evidence type="ECO:0000259" key="1">
    <source>
        <dbReference type="Pfam" id="PF12937"/>
    </source>
</evidence>
<organism evidence="2 3">
    <name type="scientific">Schizopora paradoxa</name>
    <dbReference type="NCBI Taxonomy" id="27342"/>
    <lineage>
        <taxon>Eukaryota</taxon>
        <taxon>Fungi</taxon>
        <taxon>Dikarya</taxon>
        <taxon>Basidiomycota</taxon>
        <taxon>Agaricomycotina</taxon>
        <taxon>Agaricomycetes</taxon>
        <taxon>Hymenochaetales</taxon>
        <taxon>Schizoporaceae</taxon>
        <taxon>Schizopora</taxon>
    </lineage>
</organism>
<dbReference type="OrthoDB" id="2918413at2759"/>
<protein>
    <recommendedName>
        <fullName evidence="1">F-box domain-containing protein</fullName>
    </recommendedName>
</protein>
<accession>A0A0H2RJK2</accession>
<gene>
    <name evidence="2" type="ORF">SCHPADRAFT_741520</name>
</gene>
<dbReference type="STRING" id="27342.A0A0H2RJK2"/>
<evidence type="ECO:0000313" key="3">
    <source>
        <dbReference type="Proteomes" id="UP000053477"/>
    </source>
</evidence>
<reference evidence="2 3" key="1">
    <citation type="submission" date="2015-04" db="EMBL/GenBank/DDBJ databases">
        <title>Complete genome sequence of Schizopora paradoxa KUC8140, a cosmopolitan wood degrader in East Asia.</title>
        <authorList>
            <consortium name="DOE Joint Genome Institute"/>
            <person name="Min B."/>
            <person name="Park H."/>
            <person name="Jang Y."/>
            <person name="Kim J.-J."/>
            <person name="Kim K.H."/>
            <person name="Pangilinan J."/>
            <person name="Lipzen A."/>
            <person name="Riley R."/>
            <person name="Grigoriev I.V."/>
            <person name="Spatafora J.W."/>
            <person name="Choi I.-G."/>
        </authorList>
    </citation>
    <scope>NUCLEOTIDE SEQUENCE [LARGE SCALE GENOMIC DNA]</scope>
    <source>
        <strain evidence="2 3">KUC8140</strain>
    </source>
</reference>
<name>A0A0H2RJK2_9AGAM</name>
<proteinExistence type="predicted"/>
<dbReference type="InParanoid" id="A0A0H2RJK2"/>
<dbReference type="Proteomes" id="UP000053477">
    <property type="component" value="Unassembled WGS sequence"/>
</dbReference>
<dbReference type="SUPFAM" id="SSF81383">
    <property type="entry name" value="F-box domain"/>
    <property type="match status" value="1"/>
</dbReference>
<dbReference type="InterPro" id="IPR036047">
    <property type="entry name" value="F-box-like_dom_sf"/>
</dbReference>
<dbReference type="AlphaFoldDB" id="A0A0H2RJK2"/>
<keyword evidence="3" id="KW-1185">Reference proteome</keyword>
<dbReference type="Gene3D" id="1.20.1280.50">
    <property type="match status" value="1"/>
</dbReference>
<dbReference type="Pfam" id="PF12937">
    <property type="entry name" value="F-box-like"/>
    <property type="match status" value="1"/>
</dbReference>
<feature type="domain" description="F-box" evidence="1">
    <location>
        <begin position="5"/>
        <end position="68"/>
    </location>
</feature>
<dbReference type="Gene3D" id="3.80.10.10">
    <property type="entry name" value="Ribonuclease Inhibitor"/>
    <property type="match status" value="1"/>
</dbReference>